<gene>
    <name evidence="3" type="ORF">GCM10010151_39130</name>
</gene>
<evidence type="ECO:0000256" key="1">
    <source>
        <dbReference type="SAM" id="MobiDB-lite"/>
    </source>
</evidence>
<comment type="caution">
    <text evidence="3">The sequence shown here is derived from an EMBL/GenBank/DDBJ whole genome shotgun (WGS) entry which is preliminary data.</text>
</comment>
<feature type="transmembrane region" description="Helical" evidence="2">
    <location>
        <begin position="94"/>
        <end position="114"/>
    </location>
</feature>
<reference evidence="3 4" key="1">
    <citation type="journal article" date="2019" name="Int. J. Syst. Evol. Microbiol.">
        <title>The Global Catalogue of Microorganisms (GCM) 10K type strain sequencing project: providing services to taxonomists for standard genome sequencing and annotation.</title>
        <authorList>
            <consortium name="The Broad Institute Genomics Platform"/>
            <consortium name="The Broad Institute Genome Sequencing Center for Infectious Disease"/>
            <person name="Wu L."/>
            <person name="Ma J."/>
        </authorList>
    </citation>
    <scope>NUCLEOTIDE SEQUENCE [LARGE SCALE GENOMIC DNA]</scope>
    <source>
        <strain evidence="3 4">JCM 3146</strain>
    </source>
</reference>
<proteinExistence type="predicted"/>
<evidence type="ECO:0000313" key="4">
    <source>
        <dbReference type="Proteomes" id="UP001501822"/>
    </source>
</evidence>
<evidence type="ECO:0000256" key="2">
    <source>
        <dbReference type="SAM" id="Phobius"/>
    </source>
</evidence>
<organism evidence="3 4">
    <name type="scientific">Actinoallomurus spadix</name>
    <dbReference type="NCBI Taxonomy" id="79912"/>
    <lineage>
        <taxon>Bacteria</taxon>
        <taxon>Bacillati</taxon>
        <taxon>Actinomycetota</taxon>
        <taxon>Actinomycetes</taxon>
        <taxon>Streptosporangiales</taxon>
        <taxon>Thermomonosporaceae</taxon>
        <taxon>Actinoallomurus</taxon>
    </lineage>
</organism>
<dbReference type="Proteomes" id="UP001501822">
    <property type="component" value="Unassembled WGS sequence"/>
</dbReference>
<sequence length="179" mass="19038">MTPPIAMLMIMSLITAAPPPRTRTGHRPPVSRVAPYETRTGSRPPASRVAPRIRSRRPAWLGLGLIGAGVALLPWLFVLATSLPATTTAAHWRVAWVGLDTLEALSFVATGALLIRRDPRACLTAMVTATLLLADAWFDVSTAAPGADQVTAVAMAVVLEVPLAVFSAVLAYRTLPRAR</sequence>
<feature type="region of interest" description="Disordered" evidence="1">
    <location>
        <begin position="20"/>
        <end position="49"/>
    </location>
</feature>
<keyword evidence="4" id="KW-1185">Reference proteome</keyword>
<feature type="transmembrane region" description="Helical" evidence="2">
    <location>
        <begin position="60"/>
        <end position="82"/>
    </location>
</feature>
<feature type="transmembrane region" description="Helical" evidence="2">
    <location>
        <begin position="150"/>
        <end position="172"/>
    </location>
</feature>
<keyword evidence="2" id="KW-1133">Transmembrane helix</keyword>
<evidence type="ECO:0000313" key="3">
    <source>
        <dbReference type="EMBL" id="GAA0345727.1"/>
    </source>
</evidence>
<accession>A0ABN0WSN7</accession>
<protein>
    <submittedName>
        <fullName evidence="3">Uncharacterized protein</fullName>
    </submittedName>
</protein>
<feature type="transmembrane region" description="Helical" evidence="2">
    <location>
        <begin position="121"/>
        <end position="138"/>
    </location>
</feature>
<dbReference type="EMBL" id="BAAABM010000037">
    <property type="protein sequence ID" value="GAA0345727.1"/>
    <property type="molecule type" value="Genomic_DNA"/>
</dbReference>
<keyword evidence="2" id="KW-0472">Membrane</keyword>
<name>A0ABN0WSN7_9ACTN</name>
<keyword evidence="2" id="KW-0812">Transmembrane</keyword>